<dbReference type="RefSeq" id="WP_203812317.1">
    <property type="nucleotide sequence ID" value="NZ_BOMY01000046.1"/>
</dbReference>
<proteinExistence type="predicted"/>
<dbReference type="Gene3D" id="3.40.630.30">
    <property type="match status" value="1"/>
</dbReference>
<dbReference type="Proteomes" id="UP000623608">
    <property type="component" value="Unassembled WGS sequence"/>
</dbReference>
<organism evidence="2 3">
    <name type="scientific">Paractinoplanes tereljensis</name>
    <dbReference type="NCBI Taxonomy" id="571912"/>
    <lineage>
        <taxon>Bacteria</taxon>
        <taxon>Bacillati</taxon>
        <taxon>Actinomycetota</taxon>
        <taxon>Actinomycetes</taxon>
        <taxon>Micromonosporales</taxon>
        <taxon>Micromonosporaceae</taxon>
        <taxon>Paractinoplanes</taxon>
    </lineage>
</organism>
<dbReference type="EMBL" id="BOMY01000046">
    <property type="protein sequence ID" value="GIF24450.1"/>
    <property type="molecule type" value="Genomic_DNA"/>
</dbReference>
<keyword evidence="3" id="KW-1185">Reference proteome</keyword>
<evidence type="ECO:0000313" key="3">
    <source>
        <dbReference type="Proteomes" id="UP000623608"/>
    </source>
</evidence>
<protein>
    <recommendedName>
        <fullName evidence="1">N-acetyltransferase domain-containing protein</fullName>
    </recommendedName>
</protein>
<dbReference type="AlphaFoldDB" id="A0A919NUF4"/>
<name>A0A919NUF4_9ACTN</name>
<feature type="domain" description="N-acetyltransferase" evidence="1">
    <location>
        <begin position="38"/>
        <end position="181"/>
    </location>
</feature>
<dbReference type="PANTHER" id="PTHR39173:SF1">
    <property type="entry name" value="ACETYLTRANSFERASE"/>
    <property type="match status" value="1"/>
</dbReference>
<dbReference type="PROSITE" id="PS51186">
    <property type="entry name" value="GNAT"/>
    <property type="match status" value="1"/>
</dbReference>
<evidence type="ECO:0000313" key="2">
    <source>
        <dbReference type="EMBL" id="GIF24450.1"/>
    </source>
</evidence>
<dbReference type="InterPro" id="IPR016181">
    <property type="entry name" value="Acyl_CoA_acyltransferase"/>
</dbReference>
<reference evidence="2" key="1">
    <citation type="submission" date="2021-01" db="EMBL/GenBank/DDBJ databases">
        <title>Whole genome shotgun sequence of Actinoplanes tereljensis NBRC 105297.</title>
        <authorList>
            <person name="Komaki H."/>
            <person name="Tamura T."/>
        </authorList>
    </citation>
    <scope>NUCLEOTIDE SEQUENCE</scope>
    <source>
        <strain evidence="2">NBRC 105297</strain>
    </source>
</reference>
<dbReference type="Pfam" id="PF13302">
    <property type="entry name" value="Acetyltransf_3"/>
    <property type="match status" value="1"/>
</dbReference>
<dbReference type="InterPro" id="IPR000182">
    <property type="entry name" value="GNAT_dom"/>
</dbReference>
<comment type="caution">
    <text evidence="2">The sequence shown here is derived from an EMBL/GenBank/DDBJ whole genome shotgun (WGS) entry which is preliminary data.</text>
</comment>
<dbReference type="PANTHER" id="PTHR39173">
    <property type="entry name" value="ACETYLTRANSFERASE"/>
    <property type="match status" value="1"/>
</dbReference>
<accession>A0A919NUF4</accession>
<evidence type="ECO:0000259" key="1">
    <source>
        <dbReference type="PROSITE" id="PS51186"/>
    </source>
</evidence>
<dbReference type="GO" id="GO:0016747">
    <property type="term" value="F:acyltransferase activity, transferring groups other than amino-acyl groups"/>
    <property type="evidence" value="ECO:0007669"/>
    <property type="project" value="InterPro"/>
</dbReference>
<sequence>MPVLIPPTADVHASYLRAMDEHIAEGRGEPGDGSNVGQYIRQFGPVWSARPEFERFVGSLRAQELEDTPRPATYVPTTSLWWVDGDEYLGRLGIRHRLAPGGMGERNGHIGYDVRPSARRKGHATAMLAAALPFAAALGLPQVLITCDDTNDASRRTIERNGGVLHDKLDEKLRYWILTSPS</sequence>
<gene>
    <name evidence="2" type="ORF">Ate02nite_71800</name>
</gene>
<dbReference type="SUPFAM" id="SSF55729">
    <property type="entry name" value="Acyl-CoA N-acyltransferases (Nat)"/>
    <property type="match status" value="1"/>
</dbReference>